<organism evidence="2 3">
    <name type="scientific">Roseivivax marinus</name>
    <dbReference type="NCBI Taxonomy" id="1379903"/>
    <lineage>
        <taxon>Bacteria</taxon>
        <taxon>Pseudomonadati</taxon>
        <taxon>Pseudomonadota</taxon>
        <taxon>Alphaproteobacteria</taxon>
        <taxon>Rhodobacterales</taxon>
        <taxon>Roseobacteraceae</taxon>
        <taxon>Roseivivax</taxon>
    </lineage>
</organism>
<sequence length="104" mass="11444">MSTDDEKREALARNMHRLATEGMDAATEAAIQILADPKAPSQARSATINAVFRSQGLFDRKDDPDDEKEPHEMTAAELNRAVKDLTRSLNRARDSKGDDGGVFD</sequence>
<comment type="caution">
    <text evidence="2">The sequence shown here is derived from an EMBL/GenBank/DDBJ whole genome shotgun (WGS) entry which is preliminary data.</text>
</comment>
<dbReference type="EMBL" id="AQQW01000005">
    <property type="protein sequence ID" value="ETW12818.1"/>
    <property type="molecule type" value="Genomic_DNA"/>
</dbReference>
<feature type="region of interest" description="Disordered" evidence="1">
    <location>
        <begin position="56"/>
        <end position="81"/>
    </location>
</feature>
<evidence type="ECO:0000313" key="2">
    <source>
        <dbReference type="EMBL" id="ETW12818.1"/>
    </source>
</evidence>
<dbReference type="Proteomes" id="UP000019063">
    <property type="component" value="Unassembled WGS sequence"/>
</dbReference>
<proteinExistence type="predicted"/>
<dbReference type="RefSeq" id="WP_043844184.1">
    <property type="nucleotide sequence ID" value="NZ_AQQW01000005.1"/>
</dbReference>
<dbReference type="eggNOG" id="ENOG5033HT3">
    <property type="taxonomic scope" value="Bacteria"/>
</dbReference>
<name>W4HK70_9RHOB</name>
<evidence type="ECO:0000256" key="1">
    <source>
        <dbReference type="SAM" id="MobiDB-lite"/>
    </source>
</evidence>
<keyword evidence="3" id="KW-1185">Reference proteome</keyword>
<gene>
    <name evidence="2" type="ORF">ATO8_09753</name>
</gene>
<dbReference type="AlphaFoldDB" id="W4HK70"/>
<protein>
    <submittedName>
        <fullName evidence="2">Uncharacterized protein</fullName>
    </submittedName>
</protein>
<evidence type="ECO:0000313" key="3">
    <source>
        <dbReference type="Proteomes" id="UP000019063"/>
    </source>
</evidence>
<feature type="compositionally biased region" description="Basic and acidic residues" evidence="1">
    <location>
        <begin position="58"/>
        <end position="81"/>
    </location>
</feature>
<accession>W4HK70</accession>
<reference evidence="2 3" key="1">
    <citation type="journal article" date="2014" name="Antonie Van Leeuwenhoek">
        <title>Roseivivax atlanticus sp. nov., isolated from surface seawater of the Atlantic Ocean.</title>
        <authorList>
            <person name="Li G."/>
            <person name="Lai Q."/>
            <person name="Liu X."/>
            <person name="Sun F."/>
            <person name="Shao Z."/>
        </authorList>
    </citation>
    <scope>NUCLEOTIDE SEQUENCE [LARGE SCALE GENOMIC DNA]</scope>
    <source>
        <strain evidence="2 3">22II-s10s</strain>
    </source>
</reference>